<sequence length="117" mass="12530">MTRAIKERSEKKGNERVHLPSCPGYTAWSHANGGCTGLASTESPARVYEPERGSPLLLSNGLRAHRPHAGGDHERGRAPGQVHRGSAVWLEDRRVTAAPRTLTAGLIKPALALPPSL</sequence>
<evidence type="ECO:0000256" key="1">
    <source>
        <dbReference type="SAM" id="MobiDB-lite"/>
    </source>
</evidence>
<feature type="compositionally biased region" description="Basic and acidic residues" evidence="1">
    <location>
        <begin position="1"/>
        <end position="18"/>
    </location>
</feature>
<comment type="caution">
    <text evidence="2">The sequence shown here is derived from an EMBL/GenBank/DDBJ whole genome shotgun (WGS) entry which is preliminary data.</text>
</comment>
<gene>
    <name evidence="2" type="ORF">AAFF_G00042020</name>
</gene>
<protein>
    <submittedName>
        <fullName evidence="2">Uncharacterized protein</fullName>
    </submittedName>
</protein>
<reference evidence="2" key="1">
    <citation type="journal article" date="2023" name="Science">
        <title>Genome structures resolve the early diversification of teleost fishes.</title>
        <authorList>
            <person name="Parey E."/>
            <person name="Louis A."/>
            <person name="Montfort J."/>
            <person name="Bouchez O."/>
            <person name="Roques C."/>
            <person name="Iampietro C."/>
            <person name="Lluch J."/>
            <person name="Castinel A."/>
            <person name="Donnadieu C."/>
            <person name="Desvignes T."/>
            <person name="Floi Bucao C."/>
            <person name="Jouanno E."/>
            <person name="Wen M."/>
            <person name="Mejri S."/>
            <person name="Dirks R."/>
            <person name="Jansen H."/>
            <person name="Henkel C."/>
            <person name="Chen W.J."/>
            <person name="Zahm M."/>
            <person name="Cabau C."/>
            <person name="Klopp C."/>
            <person name="Thompson A.W."/>
            <person name="Robinson-Rechavi M."/>
            <person name="Braasch I."/>
            <person name="Lecointre G."/>
            <person name="Bobe J."/>
            <person name="Postlethwait J.H."/>
            <person name="Berthelot C."/>
            <person name="Roest Crollius H."/>
            <person name="Guiguen Y."/>
        </authorList>
    </citation>
    <scope>NUCLEOTIDE SEQUENCE</scope>
    <source>
        <strain evidence="2">NC1722</strain>
    </source>
</reference>
<name>A0AAD7S2N4_9TELE</name>
<dbReference type="Proteomes" id="UP001221898">
    <property type="component" value="Unassembled WGS sequence"/>
</dbReference>
<feature type="region of interest" description="Disordered" evidence="1">
    <location>
        <begin position="1"/>
        <end position="23"/>
    </location>
</feature>
<evidence type="ECO:0000313" key="3">
    <source>
        <dbReference type="Proteomes" id="UP001221898"/>
    </source>
</evidence>
<keyword evidence="3" id="KW-1185">Reference proteome</keyword>
<dbReference type="EMBL" id="JAINUG010000122">
    <property type="protein sequence ID" value="KAJ8394847.1"/>
    <property type="molecule type" value="Genomic_DNA"/>
</dbReference>
<feature type="region of interest" description="Disordered" evidence="1">
    <location>
        <begin position="46"/>
        <end position="85"/>
    </location>
</feature>
<organism evidence="2 3">
    <name type="scientific">Aldrovandia affinis</name>
    <dbReference type="NCBI Taxonomy" id="143900"/>
    <lineage>
        <taxon>Eukaryota</taxon>
        <taxon>Metazoa</taxon>
        <taxon>Chordata</taxon>
        <taxon>Craniata</taxon>
        <taxon>Vertebrata</taxon>
        <taxon>Euteleostomi</taxon>
        <taxon>Actinopterygii</taxon>
        <taxon>Neopterygii</taxon>
        <taxon>Teleostei</taxon>
        <taxon>Notacanthiformes</taxon>
        <taxon>Halosauridae</taxon>
        <taxon>Aldrovandia</taxon>
    </lineage>
</organism>
<evidence type="ECO:0000313" key="2">
    <source>
        <dbReference type="EMBL" id="KAJ8394847.1"/>
    </source>
</evidence>
<dbReference type="AlphaFoldDB" id="A0AAD7S2N4"/>
<proteinExistence type="predicted"/>
<accession>A0AAD7S2N4</accession>